<dbReference type="FunFam" id="1.10.287.130:FF:000038">
    <property type="entry name" value="Sensory transduction histidine kinase"/>
    <property type="match status" value="1"/>
</dbReference>
<evidence type="ECO:0000256" key="7">
    <source>
        <dbReference type="ARBA" id="ARBA00022777"/>
    </source>
</evidence>
<evidence type="ECO:0000313" key="14">
    <source>
        <dbReference type="Proteomes" id="UP000434582"/>
    </source>
</evidence>
<dbReference type="PANTHER" id="PTHR43047">
    <property type="entry name" value="TWO-COMPONENT HISTIDINE PROTEIN KINASE"/>
    <property type="match status" value="1"/>
</dbReference>
<dbReference type="SUPFAM" id="SSF55874">
    <property type="entry name" value="ATPase domain of HSP90 chaperone/DNA topoisomerase II/histidine kinase"/>
    <property type="match status" value="1"/>
</dbReference>
<comment type="catalytic activity">
    <reaction evidence="1">
        <text>ATP + protein L-histidine = ADP + protein N-phospho-L-histidine.</text>
        <dbReference type="EC" id="2.7.13.3"/>
    </reaction>
</comment>
<evidence type="ECO:0000256" key="8">
    <source>
        <dbReference type="ARBA" id="ARBA00022840"/>
    </source>
</evidence>
<dbReference type="AlphaFoldDB" id="A0A7X1ZAT0"/>
<dbReference type="SUPFAM" id="SSF55785">
    <property type="entry name" value="PYP-like sensor domain (PAS domain)"/>
    <property type="match status" value="2"/>
</dbReference>
<dbReference type="OrthoDB" id="8477265at2"/>
<dbReference type="CDD" id="cd00082">
    <property type="entry name" value="HisKA"/>
    <property type="match status" value="1"/>
</dbReference>
<sequence length="515" mass="55105">MGLDGADAESGTEPGGLAGPLAMADSPALILDAAGTVTHANPAAIRLFGGASGALVGTIWTDTVVAPASGDEARWLHREIMAGHRAARQASLSVKGGASPLGRIIWLGTVLRDAGGRITGALMVGEPDPDGAVLETLGNVAQMRAMLDNTRVGIVIVRPGPEPGSRVIRLCNRRILDILGYEAAEDLIGRSVDTFHVSKEAADHFGRTFFSSLTNHEQLHIEYQLRHRDGHPVWCLMSGKAIDQAMPADLAKGVIWVVDDLTDRKALEGALVAAREQAEAASQAKSHFLASMSHELRTPLNAILGFSDVMREQSFGCVPPPYLEYADSIHRSGKHLLDIINQILDLAKIEAGRVDLLIGHHPMRSVVDDAFELLGPSAAAKGLDLLNQTHCLHDIQFDRVRMRQALINVVGNAIKFTPRGHVVVRNSCSGGWHGLVIEDTGPGMTADEIQEALQPFGQVGRDSMVRGADGTGLGLTVTRQIMRLHRGDMVIESVKGRGTTVTLLIPEDLGKRLAE</sequence>
<dbReference type="EC" id="2.7.13.3" evidence="3"/>
<dbReference type="Gene3D" id="3.30.450.20">
    <property type="entry name" value="PAS domain"/>
    <property type="match status" value="2"/>
</dbReference>
<evidence type="ECO:0000256" key="10">
    <source>
        <dbReference type="ARBA" id="ARBA00023136"/>
    </source>
</evidence>
<keyword evidence="9" id="KW-0902">Two-component regulatory system</keyword>
<dbReference type="Gene3D" id="1.10.287.130">
    <property type="match status" value="1"/>
</dbReference>
<dbReference type="Gene3D" id="3.30.565.10">
    <property type="entry name" value="Histidine kinase-like ATPase, C-terminal domain"/>
    <property type="match status" value="1"/>
</dbReference>
<dbReference type="Pfam" id="PF02518">
    <property type="entry name" value="HATPase_c"/>
    <property type="match status" value="1"/>
</dbReference>
<feature type="domain" description="PAC" evidence="12">
    <location>
        <begin position="219"/>
        <end position="273"/>
    </location>
</feature>
<dbReference type="NCBIfam" id="TIGR00229">
    <property type="entry name" value="sensory_box"/>
    <property type="match status" value="1"/>
</dbReference>
<dbReference type="InterPro" id="IPR036890">
    <property type="entry name" value="HATPase_C_sf"/>
</dbReference>
<evidence type="ECO:0000256" key="6">
    <source>
        <dbReference type="ARBA" id="ARBA00022741"/>
    </source>
</evidence>
<dbReference type="SMART" id="SM00388">
    <property type="entry name" value="HisKA"/>
    <property type="match status" value="1"/>
</dbReference>
<dbReference type="SUPFAM" id="SSF47384">
    <property type="entry name" value="Homodimeric domain of signal transducing histidine kinase"/>
    <property type="match status" value="1"/>
</dbReference>
<dbReference type="InterPro" id="IPR000700">
    <property type="entry name" value="PAS-assoc_C"/>
</dbReference>
<evidence type="ECO:0000256" key="3">
    <source>
        <dbReference type="ARBA" id="ARBA00012438"/>
    </source>
</evidence>
<evidence type="ECO:0000256" key="5">
    <source>
        <dbReference type="ARBA" id="ARBA00022679"/>
    </source>
</evidence>
<dbReference type="InterPro" id="IPR001610">
    <property type="entry name" value="PAC"/>
</dbReference>
<keyword evidence="10" id="KW-0472">Membrane</keyword>
<dbReference type="PROSITE" id="PS50113">
    <property type="entry name" value="PAC"/>
    <property type="match status" value="1"/>
</dbReference>
<protein>
    <recommendedName>
        <fullName evidence="3">histidine kinase</fullName>
        <ecNumber evidence="3">2.7.13.3</ecNumber>
    </recommendedName>
</protein>
<name>A0A7X1ZAT0_9PROT</name>
<dbReference type="Proteomes" id="UP000434582">
    <property type="component" value="Unassembled WGS sequence"/>
</dbReference>
<comment type="subcellular location">
    <subcellularLocation>
        <location evidence="2">Membrane</location>
    </subcellularLocation>
</comment>
<gene>
    <name evidence="13" type="ORF">GHC57_01265</name>
</gene>
<dbReference type="PANTHER" id="PTHR43047:SF72">
    <property type="entry name" value="OSMOSENSING HISTIDINE PROTEIN KINASE SLN1"/>
    <property type="match status" value="1"/>
</dbReference>
<dbReference type="InterPro" id="IPR004358">
    <property type="entry name" value="Sig_transdc_His_kin-like_C"/>
</dbReference>
<keyword evidence="14" id="KW-1185">Reference proteome</keyword>
<dbReference type="SMART" id="SM00086">
    <property type="entry name" value="PAC"/>
    <property type="match status" value="1"/>
</dbReference>
<dbReference type="InterPro" id="IPR036097">
    <property type="entry name" value="HisK_dim/P_sf"/>
</dbReference>
<evidence type="ECO:0000256" key="2">
    <source>
        <dbReference type="ARBA" id="ARBA00004370"/>
    </source>
</evidence>
<dbReference type="InterPro" id="IPR013767">
    <property type="entry name" value="PAS_fold"/>
</dbReference>
<dbReference type="InterPro" id="IPR000014">
    <property type="entry name" value="PAS"/>
</dbReference>
<dbReference type="InterPro" id="IPR003661">
    <property type="entry name" value="HisK_dim/P_dom"/>
</dbReference>
<evidence type="ECO:0000256" key="1">
    <source>
        <dbReference type="ARBA" id="ARBA00000085"/>
    </source>
</evidence>
<dbReference type="CDD" id="cd00130">
    <property type="entry name" value="PAS"/>
    <property type="match status" value="2"/>
</dbReference>
<dbReference type="GO" id="GO:0006355">
    <property type="term" value="P:regulation of DNA-templated transcription"/>
    <property type="evidence" value="ECO:0007669"/>
    <property type="project" value="InterPro"/>
</dbReference>
<dbReference type="InterPro" id="IPR005467">
    <property type="entry name" value="His_kinase_dom"/>
</dbReference>
<accession>A0A7X1ZAT0</accession>
<comment type="caution">
    <text evidence="13">The sequence shown here is derived from an EMBL/GenBank/DDBJ whole genome shotgun (WGS) entry which is preliminary data.</text>
</comment>
<dbReference type="PROSITE" id="PS50109">
    <property type="entry name" value="HIS_KIN"/>
    <property type="match status" value="1"/>
</dbReference>
<evidence type="ECO:0000259" key="11">
    <source>
        <dbReference type="PROSITE" id="PS50109"/>
    </source>
</evidence>
<keyword evidence="6" id="KW-0547">Nucleotide-binding</keyword>
<dbReference type="GO" id="GO:0005524">
    <property type="term" value="F:ATP binding"/>
    <property type="evidence" value="ECO:0007669"/>
    <property type="project" value="UniProtKB-KW"/>
</dbReference>
<evidence type="ECO:0000313" key="13">
    <source>
        <dbReference type="EMBL" id="MQX35141.1"/>
    </source>
</evidence>
<dbReference type="SMART" id="SM00091">
    <property type="entry name" value="PAS"/>
    <property type="match status" value="2"/>
</dbReference>
<dbReference type="GO" id="GO:0000155">
    <property type="term" value="F:phosphorelay sensor kinase activity"/>
    <property type="evidence" value="ECO:0007669"/>
    <property type="project" value="InterPro"/>
</dbReference>
<evidence type="ECO:0000259" key="12">
    <source>
        <dbReference type="PROSITE" id="PS50113"/>
    </source>
</evidence>
<proteinExistence type="predicted"/>
<dbReference type="PRINTS" id="PR00344">
    <property type="entry name" value="BCTRLSENSOR"/>
</dbReference>
<keyword evidence="5" id="KW-0808">Transferase</keyword>
<keyword evidence="8" id="KW-0067">ATP-binding</keyword>
<feature type="domain" description="Histidine kinase" evidence="11">
    <location>
        <begin position="291"/>
        <end position="509"/>
    </location>
</feature>
<dbReference type="GO" id="GO:0009927">
    <property type="term" value="F:histidine phosphotransfer kinase activity"/>
    <property type="evidence" value="ECO:0007669"/>
    <property type="project" value="TreeGrafter"/>
</dbReference>
<keyword evidence="7" id="KW-0418">Kinase</keyword>
<dbReference type="Pfam" id="PF13426">
    <property type="entry name" value="PAS_9"/>
    <property type="match status" value="1"/>
</dbReference>
<organism evidence="13 14">
    <name type="scientific">Roseospira navarrensis</name>
    <dbReference type="NCBI Taxonomy" id="140058"/>
    <lineage>
        <taxon>Bacteria</taxon>
        <taxon>Pseudomonadati</taxon>
        <taxon>Pseudomonadota</taxon>
        <taxon>Alphaproteobacteria</taxon>
        <taxon>Rhodospirillales</taxon>
        <taxon>Rhodospirillaceae</taxon>
        <taxon>Roseospira</taxon>
    </lineage>
</organism>
<dbReference type="GO" id="GO:0005886">
    <property type="term" value="C:plasma membrane"/>
    <property type="evidence" value="ECO:0007669"/>
    <property type="project" value="TreeGrafter"/>
</dbReference>
<dbReference type="InterPro" id="IPR003594">
    <property type="entry name" value="HATPase_dom"/>
</dbReference>
<dbReference type="Pfam" id="PF00989">
    <property type="entry name" value="PAS"/>
    <property type="match status" value="1"/>
</dbReference>
<evidence type="ECO:0000256" key="9">
    <source>
        <dbReference type="ARBA" id="ARBA00023012"/>
    </source>
</evidence>
<keyword evidence="4" id="KW-0597">Phosphoprotein</keyword>
<dbReference type="EMBL" id="WIVE01000002">
    <property type="protein sequence ID" value="MQX35141.1"/>
    <property type="molecule type" value="Genomic_DNA"/>
</dbReference>
<dbReference type="InterPro" id="IPR035965">
    <property type="entry name" value="PAS-like_dom_sf"/>
</dbReference>
<dbReference type="Pfam" id="PF00512">
    <property type="entry name" value="HisKA"/>
    <property type="match status" value="1"/>
</dbReference>
<evidence type="ECO:0000256" key="4">
    <source>
        <dbReference type="ARBA" id="ARBA00022553"/>
    </source>
</evidence>
<reference evidence="13 14" key="1">
    <citation type="submission" date="2019-10" db="EMBL/GenBank/DDBJ databases">
        <title>Draft whole-genome sequence of the purple nonsulfur photosynthetic bacterium Roseospira navarrensis DSM 15114.</title>
        <authorList>
            <person name="Kyndt J.A."/>
            <person name="Meyer T.E."/>
        </authorList>
    </citation>
    <scope>NUCLEOTIDE SEQUENCE [LARGE SCALE GENOMIC DNA]</scope>
    <source>
        <strain evidence="13 14">DSM 15114</strain>
    </source>
</reference>
<dbReference type="SMART" id="SM00387">
    <property type="entry name" value="HATPase_c"/>
    <property type="match status" value="1"/>
</dbReference>